<feature type="domain" description="Carrier" evidence="3">
    <location>
        <begin position="1824"/>
        <end position="1899"/>
    </location>
</feature>
<dbReference type="SMART" id="SM00823">
    <property type="entry name" value="PKS_PP"/>
    <property type="match status" value="1"/>
</dbReference>
<evidence type="ECO:0000313" key="5">
    <source>
        <dbReference type="Proteomes" id="UP000307164"/>
    </source>
</evidence>
<dbReference type="InterPro" id="IPR020806">
    <property type="entry name" value="PKS_PP-bd"/>
</dbReference>
<organism evidence="4 5">
    <name type="scientific">Pseudoalteromonas aurantia</name>
    <dbReference type="NCBI Taxonomy" id="43654"/>
    <lineage>
        <taxon>Bacteria</taxon>
        <taxon>Pseudomonadati</taxon>
        <taxon>Pseudomonadota</taxon>
        <taxon>Gammaproteobacteria</taxon>
        <taxon>Alteromonadales</taxon>
        <taxon>Pseudoalteromonadaceae</taxon>
        <taxon>Pseudoalteromonas</taxon>
    </lineage>
</organism>
<evidence type="ECO:0000256" key="1">
    <source>
        <dbReference type="ARBA" id="ARBA00022450"/>
    </source>
</evidence>
<accession>A0ABY2VVF9</accession>
<dbReference type="PROSITE" id="PS50075">
    <property type="entry name" value="CARRIER"/>
    <property type="match status" value="2"/>
</dbReference>
<dbReference type="SUPFAM" id="SSF56801">
    <property type="entry name" value="Acetyl-CoA synthetase-like"/>
    <property type="match status" value="2"/>
</dbReference>
<dbReference type="Gene3D" id="3.30.300.30">
    <property type="match status" value="1"/>
</dbReference>
<dbReference type="Pfam" id="PF00501">
    <property type="entry name" value="AMP-binding"/>
    <property type="match status" value="1"/>
</dbReference>
<dbReference type="InterPro" id="IPR029058">
    <property type="entry name" value="AB_hydrolase_fold"/>
</dbReference>
<dbReference type="SUPFAM" id="SSF52777">
    <property type="entry name" value="CoA-dependent acyltransferases"/>
    <property type="match status" value="4"/>
</dbReference>
<dbReference type="Pfam" id="PF00668">
    <property type="entry name" value="Condensation"/>
    <property type="match status" value="2"/>
</dbReference>
<evidence type="ECO:0000259" key="3">
    <source>
        <dbReference type="PROSITE" id="PS50075"/>
    </source>
</evidence>
<dbReference type="InterPro" id="IPR023213">
    <property type="entry name" value="CAT-like_dom_sf"/>
</dbReference>
<dbReference type="InterPro" id="IPR010071">
    <property type="entry name" value="AA_adenyl_dom"/>
</dbReference>
<dbReference type="Gene3D" id="3.40.50.980">
    <property type="match status" value="4"/>
</dbReference>
<proteinExistence type="predicted"/>
<protein>
    <submittedName>
        <fullName evidence="4">Non-ribosomal peptide synthetase</fullName>
    </submittedName>
</protein>
<name>A0ABY2VVF9_9GAMM</name>
<dbReference type="InterPro" id="IPR009081">
    <property type="entry name" value="PP-bd_ACP"/>
</dbReference>
<dbReference type="PANTHER" id="PTHR45527:SF1">
    <property type="entry name" value="FATTY ACID SYNTHASE"/>
    <property type="match status" value="1"/>
</dbReference>
<dbReference type="Gene3D" id="3.30.559.10">
    <property type="entry name" value="Chloramphenicol acetyltransferase-like domain"/>
    <property type="match status" value="2"/>
</dbReference>
<dbReference type="CDD" id="cd19531">
    <property type="entry name" value="LCL_NRPS-like"/>
    <property type="match status" value="1"/>
</dbReference>
<reference evidence="4 5" key="1">
    <citation type="submission" date="2018-01" db="EMBL/GenBank/DDBJ databases">
        <authorList>
            <person name="Paulsen S."/>
            <person name="Gram L.K."/>
        </authorList>
    </citation>
    <scope>NUCLEOTIDE SEQUENCE [LARGE SCALE GENOMIC DNA]</scope>
    <source>
        <strain evidence="4 5">S3895</strain>
    </source>
</reference>
<dbReference type="NCBIfam" id="TIGR01733">
    <property type="entry name" value="AA-adenyl-dom"/>
    <property type="match status" value="1"/>
</dbReference>
<dbReference type="PANTHER" id="PTHR45527">
    <property type="entry name" value="NONRIBOSOMAL PEPTIDE SYNTHETASE"/>
    <property type="match status" value="1"/>
</dbReference>
<dbReference type="InterPro" id="IPR036736">
    <property type="entry name" value="ACP-like_sf"/>
</dbReference>
<dbReference type="Gene3D" id="1.10.1200.10">
    <property type="entry name" value="ACP-like"/>
    <property type="match status" value="1"/>
</dbReference>
<evidence type="ECO:0000313" key="4">
    <source>
        <dbReference type="EMBL" id="TMO72842.1"/>
    </source>
</evidence>
<keyword evidence="2" id="KW-0597">Phosphoprotein</keyword>
<dbReference type="SUPFAM" id="SSF47336">
    <property type="entry name" value="ACP-like"/>
    <property type="match status" value="2"/>
</dbReference>
<dbReference type="InterPro" id="IPR045851">
    <property type="entry name" value="AMP-bd_C_sf"/>
</dbReference>
<dbReference type="PROSITE" id="PS00455">
    <property type="entry name" value="AMP_BINDING"/>
    <property type="match status" value="1"/>
</dbReference>
<dbReference type="InterPro" id="IPR001242">
    <property type="entry name" value="Condensation_dom"/>
</dbReference>
<dbReference type="EMBL" id="PNBW01000071">
    <property type="protein sequence ID" value="TMO72842.1"/>
    <property type="molecule type" value="Genomic_DNA"/>
</dbReference>
<feature type="domain" description="Carrier" evidence="3">
    <location>
        <begin position="965"/>
        <end position="1040"/>
    </location>
</feature>
<dbReference type="Gene3D" id="3.30.559.30">
    <property type="entry name" value="Nonribosomal peptide synthetase, condensation domain"/>
    <property type="match status" value="2"/>
</dbReference>
<evidence type="ECO:0000256" key="2">
    <source>
        <dbReference type="ARBA" id="ARBA00022553"/>
    </source>
</evidence>
<dbReference type="Proteomes" id="UP000307164">
    <property type="component" value="Unassembled WGS sequence"/>
</dbReference>
<dbReference type="Pfam" id="PF00550">
    <property type="entry name" value="PP-binding"/>
    <property type="match status" value="2"/>
</dbReference>
<gene>
    <name evidence="4" type="ORF">CWC20_14410</name>
</gene>
<dbReference type="Gene3D" id="2.30.38.10">
    <property type="entry name" value="Luciferase, Domain 3"/>
    <property type="match status" value="1"/>
</dbReference>
<sequence length="1920" mass="215636">MMNNNKLAENDGMLLTSAQLDIYLDQKRYPSSPIYNIGGRMKIRESVCVPSFHRAMEQLVAENDVFHLYFTDAVERPVQYRTEVPCKFEFLDFSDELDAEEKAQLFVKKQLNQPFNLAEAGLYRSFLLKLADQVYWYIPVAHHLITDGFGYSNWFDTLFRYYLSNVRQQSDPQVIELTQFDSVVEYINQSTDTSEQATTYWQQKFSRPLPDRVFIPKKINQPIKHESFLSQHAISQTDYSKLCALAKSMGVRVHHLFMSAIVCYLNLQYQTSDIVLALPFHNRDKVTARAIGGIVSVLPMRFNVDQQWSMAELASEIRTQMRDVTKYKRYPVSKIVEHARQVKPDLERLFDVQFNYQKLDYKLADGLINAESEFIPPGVETTPLLFNLCEFGDHQDVILQVEANKALFEQSDIALMFERIFTIISGMRDNPNQKISEFNFFNEEDYQAYKLLNNRAEDCEINSLVLRFNEQVLKDPTRIALQVGELVFTYQDLSILASQVTTVLSSNNVKRGDRVGLCLERNENMVATLLACLSMGVTYIPLDPSYPLERLAFMFSDSQAAMLVTDSQSAQAVNLNAKQTLLIDHHISLTATSVVHPLEVPTDRARLGAYILYTSGSTGRPKGTLIAQHSLDNLICSMAHRLDLNNKSDCLATTTIGFDISTLEIYGPLIVGGKVTLVDQQVGKDALKLAAYADARKYNLFQCTPTMWQALVEAGWQGNDEVTLVTVGEPLYPALAEQMMARSLRVVNAYGPTEATVYSMVEVVHRDKTGVPSCRLAWSLPNYRHFVVDNREQLSPIGVTGELCIAGDGLALEYIGRPDITEAQFVSLPAVASERIYRTGDLVTLNRQGEIEYLGRIDHQVKIRGYRIELGEIEEKLVQLSGIKLAVVTTLGNQSSDVKLAAYVIMEPGITLDIAAVRAELAADLPNFMLPHFYTEMDAFPLTSSGKVDRKVLPAPRERKVECVVASTNTERLLCDVWQSLFELDKVSITHNFFELGGHSLLAMKMFGQLRKEIQVDLPLASIFELPTIAQLAAKIDVLLEERSFNSTTRHLIQSDIERGHPLSRSQLSMWLIDKLSYGTAQYNMPGVFSITGALQITALQNALAQLVGRHEVLRTVLIDDAITAKQYVLEDYSLDVPVVDLSAKHDVMSCVESFIDAEANMPFQLNAGLKIRAKIIKTAPEHHFLLLTLHHIAADGWSINILTQELEALYRSTLKNEAAELPTLDIQYKDYAHWQHQNIQDGLLDEQVTYWLDFLADHPQVHSLPLDFPRPPERSSEGRSYKFDIENRLYKDLTAFCQRKSMTPFMVLQLVYALLVSEQSGESDILIGTPVAGRNHPDIEKLIGCFTNSIVLRNQIDLSRSVDELLTETKHSVMSAFDNQEVPFELLVERLNPTRNKGYNPIFQLWFVYHSQQFNPMKLDGLQVKMVEAHSPSVKFDLSLSVFEKGDTLTLDWEYLPELFTEGTIAKYATCFKSILQWLLTEPDTLFPSLNDALPSIDEPVVASGVFAAQVLANVTACPEAVVMVDDGAKVEQQALLSKVKHMRAYLNEQGVESGTTIGISLEHSEVLLVTQLACLFSNITFVEFDPADKPDEIIKRFNLKFTVTHGQLSAALMGTSLTLLDATDAWGCQVPIGLNDCDPAVPTQTVCIINPATDKEIALTQQDLLILSSKLAAELGVYKGGESRFMWSTSKSFDGSATGLCLMSLGFELHIVDDNTLSSNSKFNEYISSHRISLIELAAGGFNLLDSQQALRFDDKTNFLINSHEMNSHLVDVLVQHQAHFNAKVIAVNTLIEDLRRPVLELPLSQKQQISMSKEMQSRMTQLRSRIAGVLHSIYASLLKKEHINVNTGFFELGGSPLQINGLSSYCEQHFKTELSKSVLEKGPSISQLAELISSIFINQSVASTNMTATTSAHNVRK</sequence>
<keyword evidence="5" id="KW-1185">Reference proteome</keyword>
<dbReference type="InterPro" id="IPR000873">
    <property type="entry name" value="AMP-dep_synth/lig_dom"/>
</dbReference>
<comment type="caution">
    <text evidence="4">The sequence shown here is derived from an EMBL/GenBank/DDBJ whole genome shotgun (WGS) entry which is preliminary data.</text>
</comment>
<dbReference type="Gene3D" id="3.40.50.1820">
    <property type="entry name" value="alpha/beta hydrolase"/>
    <property type="match status" value="1"/>
</dbReference>
<keyword evidence="1" id="KW-0596">Phosphopantetheine</keyword>
<reference evidence="5" key="2">
    <citation type="submission" date="2019-06" db="EMBL/GenBank/DDBJ databases">
        <title>Co-occurence of chitin degradation, pigmentation and bioactivity in marine Pseudoalteromonas.</title>
        <authorList>
            <person name="Sonnenschein E.C."/>
            <person name="Bech P.K."/>
        </authorList>
    </citation>
    <scope>NUCLEOTIDE SEQUENCE [LARGE SCALE GENOMIC DNA]</scope>
    <source>
        <strain evidence="5">S3895</strain>
    </source>
</reference>
<dbReference type="InterPro" id="IPR020845">
    <property type="entry name" value="AMP-binding_CS"/>
</dbReference>